<proteinExistence type="predicted"/>
<accession>A0AAD0WHN2</accession>
<dbReference type="AlphaFoldDB" id="A0AAD0WHN2"/>
<organism evidence="1 2">
    <name type="scientific">Ralstonia solanacearum</name>
    <name type="common">Pseudomonas solanacearum</name>
    <dbReference type="NCBI Taxonomy" id="305"/>
    <lineage>
        <taxon>Bacteria</taxon>
        <taxon>Pseudomonadati</taxon>
        <taxon>Pseudomonadota</taxon>
        <taxon>Betaproteobacteria</taxon>
        <taxon>Burkholderiales</taxon>
        <taxon>Burkholderiaceae</taxon>
        <taxon>Ralstonia</taxon>
        <taxon>Ralstonia solanacearum species complex</taxon>
    </lineage>
</organism>
<name>A0AAD0WHN2_RALSL</name>
<dbReference type="EMBL" id="CP022759">
    <property type="protein sequence ID" value="AXV83224.1"/>
    <property type="molecule type" value="Genomic_DNA"/>
</dbReference>
<evidence type="ECO:0000313" key="1">
    <source>
        <dbReference type="EMBL" id="AXV83224.1"/>
    </source>
</evidence>
<gene>
    <name evidence="1" type="ORF">CJO77_15350</name>
</gene>
<dbReference type="Proteomes" id="UP000261758">
    <property type="component" value="Chromosome"/>
</dbReference>
<protein>
    <submittedName>
        <fullName evidence="1">Uncharacterized protein</fullName>
    </submittedName>
</protein>
<evidence type="ECO:0000313" key="2">
    <source>
        <dbReference type="Proteomes" id="UP000261758"/>
    </source>
</evidence>
<sequence>MCIGDGCWLCAGGPSPVSSPAGAGSLSLSCQRKSAKKSAPEMATPSLNFCDREERGANSLRSDSPSLFFLPVTEIQGAI</sequence>
<reference evidence="1 2" key="1">
    <citation type="submission" date="2017-08" db="EMBL/GenBank/DDBJ databases">
        <title>Genome sequences of Ralstonia solanacearum Species Complex (RSSC) isolated from Potato bacterial wilts in Korea.</title>
        <authorList>
            <person name="Cho H."/>
            <person name="Song E.-S."/>
            <person name="Lee Y.K."/>
            <person name="Lee S."/>
            <person name="Lee S.-W."/>
            <person name="Jo A."/>
            <person name="Kim J.-G."/>
            <person name="Hwang I."/>
        </authorList>
    </citation>
    <scope>NUCLEOTIDE SEQUENCE [LARGE SCALE GENOMIC DNA]</scope>
    <source>
        <strain evidence="1 2">T98</strain>
    </source>
</reference>